<dbReference type="Proteomes" id="UP000316614">
    <property type="component" value="Chromosome"/>
</dbReference>
<keyword evidence="2" id="KW-1185">Reference proteome</keyword>
<evidence type="ECO:0000313" key="1">
    <source>
        <dbReference type="EMBL" id="QDH81028.1"/>
    </source>
</evidence>
<reference evidence="1 2" key="1">
    <citation type="submission" date="2019-06" db="EMBL/GenBank/DDBJ databases">
        <title>Echinicola alkalisoli sp. nov. isolated from saline soil.</title>
        <authorList>
            <person name="Sun J.-Q."/>
            <person name="Xu L."/>
        </authorList>
    </citation>
    <scope>NUCLEOTIDE SEQUENCE [LARGE SCALE GENOMIC DNA]</scope>
    <source>
        <strain evidence="1 2">LN3S3</strain>
    </source>
</reference>
<evidence type="ECO:0000313" key="2">
    <source>
        <dbReference type="Proteomes" id="UP000316614"/>
    </source>
</evidence>
<accession>A0A514CMK5</accession>
<dbReference type="EMBL" id="CP041253">
    <property type="protein sequence ID" value="QDH81028.1"/>
    <property type="molecule type" value="Genomic_DNA"/>
</dbReference>
<dbReference type="AlphaFoldDB" id="A0A514CMK5"/>
<name>A0A514CMK5_9BACT</name>
<dbReference type="OrthoDB" id="882993at2"/>
<dbReference type="KEGG" id="echi:FKX85_19055"/>
<dbReference type="RefSeq" id="WP_141616244.1">
    <property type="nucleotide sequence ID" value="NZ_CP041253.1"/>
</dbReference>
<protein>
    <submittedName>
        <fullName evidence="1">Uncharacterized protein</fullName>
    </submittedName>
</protein>
<proteinExistence type="predicted"/>
<organism evidence="1 2">
    <name type="scientific">Echinicola soli</name>
    <dbReference type="NCBI Taxonomy" id="2591634"/>
    <lineage>
        <taxon>Bacteria</taxon>
        <taxon>Pseudomonadati</taxon>
        <taxon>Bacteroidota</taxon>
        <taxon>Cytophagia</taxon>
        <taxon>Cytophagales</taxon>
        <taxon>Cyclobacteriaceae</taxon>
        <taxon>Echinicola</taxon>
    </lineage>
</organism>
<gene>
    <name evidence="1" type="ORF">FKX85_19055</name>
</gene>
<sequence length="80" mass="9089">MTGASKEGYELQREEYYVFYKEGTFERAWSSVAGDFAAKGTYVRDHRVDSYDLAVFRLAYTSGHIDMRDNCGANQLNTAS</sequence>